<feature type="region of interest" description="Disordered" evidence="1">
    <location>
        <begin position="76"/>
        <end position="103"/>
    </location>
</feature>
<dbReference type="OrthoDB" id="3432435at2"/>
<dbReference type="EMBL" id="RBWV01000010">
    <property type="protein sequence ID" value="RKS77580.1"/>
    <property type="molecule type" value="Genomic_DNA"/>
</dbReference>
<gene>
    <name evidence="2" type="ORF">CLV35_1273</name>
</gene>
<sequence length="103" mass="10940">MSEAPSGQAAFNGRIGAAVRWAATEDRVAATAPARKAFDRSFEKQVDPDGVLPPDERAIRAAHARRAYLLRLALKSAQARRKRGTSDLRPPASTLADEGGSAA</sequence>
<dbReference type="InParanoid" id="A0A420XRX4"/>
<evidence type="ECO:0000256" key="1">
    <source>
        <dbReference type="SAM" id="MobiDB-lite"/>
    </source>
</evidence>
<comment type="caution">
    <text evidence="2">The sequence shown here is derived from an EMBL/GenBank/DDBJ whole genome shotgun (WGS) entry which is preliminary data.</text>
</comment>
<protein>
    <submittedName>
        <fullName evidence="2">Uncharacterized protein</fullName>
    </submittedName>
</protein>
<dbReference type="Proteomes" id="UP000281955">
    <property type="component" value="Unassembled WGS sequence"/>
</dbReference>
<reference evidence="2 3" key="1">
    <citation type="submission" date="2018-10" db="EMBL/GenBank/DDBJ databases">
        <title>Genomic Encyclopedia of Archaeal and Bacterial Type Strains, Phase II (KMG-II): from individual species to whole genera.</title>
        <authorList>
            <person name="Goeker M."/>
        </authorList>
    </citation>
    <scope>NUCLEOTIDE SEQUENCE [LARGE SCALE GENOMIC DNA]</scope>
    <source>
        <strain evidence="2 3">RP-AC37</strain>
    </source>
</reference>
<evidence type="ECO:0000313" key="2">
    <source>
        <dbReference type="EMBL" id="RKS77580.1"/>
    </source>
</evidence>
<accession>A0A420XRX4</accession>
<evidence type="ECO:0000313" key="3">
    <source>
        <dbReference type="Proteomes" id="UP000281955"/>
    </source>
</evidence>
<name>A0A420XRX4_9ACTN</name>
<dbReference type="AlphaFoldDB" id="A0A420XRX4"/>
<proteinExistence type="predicted"/>
<organism evidence="2 3">
    <name type="scientific">Motilibacter peucedani</name>
    <dbReference type="NCBI Taxonomy" id="598650"/>
    <lineage>
        <taxon>Bacteria</taxon>
        <taxon>Bacillati</taxon>
        <taxon>Actinomycetota</taxon>
        <taxon>Actinomycetes</taxon>
        <taxon>Motilibacterales</taxon>
        <taxon>Motilibacteraceae</taxon>
        <taxon>Motilibacter</taxon>
    </lineage>
</organism>
<keyword evidence="3" id="KW-1185">Reference proteome</keyword>